<comment type="caution">
    <text evidence="3">The sequence shown here is derived from an EMBL/GenBank/DDBJ whole genome shotgun (WGS) entry which is preliminary data.</text>
</comment>
<evidence type="ECO:0000313" key="4">
    <source>
        <dbReference type="Proteomes" id="UP001213979"/>
    </source>
</evidence>
<gene>
    <name evidence="3" type="ORF">P9850_14375</name>
    <name evidence="2" type="ORF">PNH38_07270</name>
</gene>
<feature type="transmembrane region" description="Helical" evidence="1">
    <location>
        <begin position="6"/>
        <end position="26"/>
    </location>
</feature>
<dbReference type="AlphaFoldDB" id="A0ABD5IYI6"/>
<evidence type="ECO:0000256" key="1">
    <source>
        <dbReference type="SAM" id="Phobius"/>
    </source>
</evidence>
<feature type="transmembrane region" description="Helical" evidence="1">
    <location>
        <begin position="64"/>
        <end position="82"/>
    </location>
</feature>
<proteinExistence type="predicted"/>
<keyword evidence="4" id="KW-1185">Reference proteome</keyword>
<name>A0ABD5IYI6_9BACL</name>
<evidence type="ECO:0000313" key="3">
    <source>
        <dbReference type="EMBL" id="MED5052991.1"/>
    </source>
</evidence>
<accession>A0ABD5IYI6</accession>
<dbReference type="EMBL" id="JARTLI010000037">
    <property type="protein sequence ID" value="MED5052991.1"/>
    <property type="molecule type" value="Genomic_DNA"/>
</dbReference>
<keyword evidence="1" id="KW-0472">Membrane</keyword>
<reference evidence="3 5" key="2">
    <citation type="submission" date="2023-03" db="EMBL/GenBank/DDBJ databases">
        <title>Bacillus Genome Sequencing.</title>
        <authorList>
            <person name="Dunlap C."/>
        </authorList>
    </citation>
    <scope>NUCLEOTIDE SEQUENCE [LARGE SCALE GENOMIC DNA]</scope>
    <source>
        <strain evidence="3 5">NRS-38</strain>
    </source>
</reference>
<dbReference type="RefSeq" id="WP_080862449.1">
    <property type="nucleotide sequence ID" value="NZ_JAGUQN010000026.1"/>
</dbReference>
<organism evidence="3 5">
    <name type="scientific">Anoxybacteroides rupiense</name>
    <dbReference type="NCBI Taxonomy" id="311460"/>
    <lineage>
        <taxon>Bacteria</taxon>
        <taxon>Bacillati</taxon>
        <taxon>Bacillota</taxon>
        <taxon>Bacilli</taxon>
        <taxon>Bacillales</taxon>
        <taxon>Anoxybacillaceae</taxon>
        <taxon>Anoxybacteroides</taxon>
    </lineage>
</organism>
<evidence type="ECO:0000313" key="2">
    <source>
        <dbReference type="EMBL" id="MDE8563684.1"/>
    </source>
</evidence>
<reference evidence="2 4" key="1">
    <citation type="submission" date="2023-01" db="EMBL/GenBank/DDBJ databases">
        <title>Genome-based reclassification of Anoxybacillus geothermalis as a later heterotypic synonym of Anoxybacillus rupiensis.</title>
        <authorList>
            <person name="Inan Bektas K."/>
            <person name="Canakci S."/>
            <person name="Belduz A.A."/>
            <person name="Guler H.H."/>
        </authorList>
    </citation>
    <scope>NUCLEOTIDE SEQUENCE [LARGE SCALE GENOMIC DNA]</scope>
    <source>
        <strain evidence="2 4">DSM 17127</strain>
    </source>
</reference>
<sequence>MVPEIIVALFCTLYIVIFLNLLIRFVETERKKGKVLLPTMEDTASRNRYRIRTLSFAQKNMKGLFFMLGIVLPLVVMMLIFHTGNVSSVFPFLYWALMPFIYLNLFDSFEICENGICGDKLYRWDVIKQVSFEPIDIFHRYYGLLETNETTYAMWLYDREGKKLMHRVTIVNGQERQDITELLEARSVEVTCLQKS</sequence>
<keyword evidence="1" id="KW-1133">Transmembrane helix</keyword>
<protein>
    <submittedName>
        <fullName evidence="3">Uncharacterized protein</fullName>
    </submittedName>
</protein>
<evidence type="ECO:0000313" key="5">
    <source>
        <dbReference type="Proteomes" id="UP001339962"/>
    </source>
</evidence>
<keyword evidence="1" id="KW-0812">Transmembrane</keyword>
<dbReference type="EMBL" id="JAQOTG010000004">
    <property type="protein sequence ID" value="MDE8563684.1"/>
    <property type="molecule type" value="Genomic_DNA"/>
</dbReference>
<feature type="transmembrane region" description="Helical" evidence="1">
    <location>
        <begin position="88"/>
        <end position="106"/>
    </location>
</feature>
<dbReference type="Proteomes" id="UP001213979">
    <property type="component" value="Unassembled WGS sequence"/>
</dbReference>
<dbReference type="Proteomes" id="UP001339962">
    <property type="component" value="Unassembled WGS sequence"/>
</dbReference>